<keyword evidence="3" id="KW-1185">Reference proteome</keyword>
<reference evidence="2 3" key="1">
    <citation type="journal article" date="2022" name="Nat. Ecol. Evol.">
        <title>A masculinizing supergene underlies an exaggerated male reproductive morph in a spider.</title>
        <authorList>
            <person name="Hendrickx F."/>
            <person name="De Corte Z."/>
            <person name="Sonet G."/>
            <person name="Van Belleghem S.M."/>
            <person name="Kostlbacher S."/>
            <person name="Vangestel C."/>
        </authorList>
    </citation>
    <scope>NUCLEOTIDE SEQUENCE [LARGE SCALE GENOMIC DNA]</scope>
    <source>
        <strain evidence="2">W744_W776</strain>
    </source>
</reference>
<evidence type="ECO:0000313" key="2">
    <source>
        <dbReference type="EMBL" id="KAG8183743.1"/>
    </source>
</evidence>
<comment type="caution">
    <text evidence="2">The sequence shown here is derived from an EMBL/GenBank/DDBJ whole genome shotgun (WGS) entry which is preliminary data.</text>
</comment>
<evidence type="ECO:0000313" key="3">
    <source>
        <dbReference type="Proteomes" id="UP000827092"/>
    </source>
</evidence>
<accession>A0AAV6UJ07</accession>
<organism evidence="2 3">
    <name type="scientific">Oedothorax gibbosus</name>
    <dbReference type="NCBI Taxonomy" id="931172"/>
    <lineage>
        <taxon>Eukaryota</taxon>
        <taxon>Metazoa</taxon>
        <taxon>Ecdysozoa</taxon>
        <taxon>Arthropoda</taxon>
        <taxon>Chelicerata</taxon>
        <taxon>Arachnida</taxon>
        <taxon>Araneae</taxon>
        <taxon>Araneomorphae</taxon>
        <taxon>Entelegynae</taxon>
        <taxon>Araneoidea</taxon>
        <taxon>Linyphiidae</taxon>
        <taxon>Erigoninae</taxon>
        <taxon>Oedothorax</taxon>
    </lineage>
</organism>
<keyword evidence="1" id="KW-0812">Transmembrane</keyword>
<protein>
    <submittedName>
        <fullName evidence="2">Uncharacterized protein</fullName>
    </submittedName>
</protein>
<feature type="transmembrane region" description="Helical" evidence="1">
    <location>
        <begin position="7"/>
        <end position="26"/>
    </location>
</feature>
<sequence length="106" mass="11520">MGSMGKASIYLFISVFGGGTLLLFLICFCCQRKLQARTLAMADITDVEGQRRMRNAARNQRRSDTHSLIAAVITPPPDYATVIKKDSVCEASPPTYDAVLGSNGHI</sequence>
<dbReference type="AlphaFoldDB" id="A0AAV6UJ07"/>
<keyword evidence="1" id="KW-0472">Membrane</keyword>
<dbReference type="EMBL" id="JAFNEN010000407">
    <property type="protein sequence ID" value="KAG8183743.1"/>
    <property type="molecule type" value="Genomic_DNA"/>
</dbReference>
<evidence type="ECO:0000256" key="1">
    <source>
        <dbReference type="SAM" id="Phobius"/>
    </source>
</evidence>
<keyword evidence="1" id="KW-1133">Transmembrane helix</keyword>
<dbReference type="Proteomes" id="UP000827092">
    <property type="component" value="Unassembled WGS sequence"/>
</dbReference>
<gene>
    <name evidence="2" type="ORF">JTE90_029325</name>
</gene>
<name>A0AAV6UJ07_9ARAC</name>
<proteinExistence type="predicted"/>